<dbReference type="InterPro" id="IPR006454">
    <property type="entry name" value="S_layer_MJ"/>
</dbReference>
<reference evidence="3 4" key="1">
    <citation type="submission" date="2019-06" db="EMBL/GenBank/DDBJ databases">
        <title>Thermococcus indicus sp. nov., a Fe(III)-reducing hyperthermophilic archaeon isolated from the Onnuri vent field of the Central Indian Ocean ridge.</title>
        <authorList>
            <person name="Lim J.K."/>
            <person name="Kim Y.J."/>
            <person name="Kwon K.K."/>
        </authorList>
    </citation>
    <scope>NUCLEOTIDE SEQUENCE [LARGE SCALE GENOMIC DNA]</scope>
    <source>
        <strain evidence="3 4">IOH1</strain>
    </source>
</reference>
<evidence type="ECO:0000259" key="2">
    <source>
        <dbReference type="Pfam" id="PF05124"/>
    </source>
</evidence>
<sequence>MKVKKIAALAVGAAMVGATIGLATAQPTVPEIPKDFFVKDGQPNVKIVVGSQGAALDVSSAADIAVALGTMLYTTEDVKVKDASVVVKKDTAYDPDDIPVFDNTYTGEYRDGEDLQDQAYWWNGSFDDDDNPIFSETFDDSVWSGGVFDGGWKVTVYDAIEWKNVKNNYWTDPNDKKHTADDVMLHYTVNIGKVTLKQLNDDPTEYTDIDDFKDFTLIVDNVVANVTFALNAYEKPLWDPVLGETGTTYTVSDTKPKGYSEYESGVIKGVEVGDTIDLFGKTVKVLDIGSDSIEYGNDWGETYIDAGKAKTFGDYTIKVLDIDVNQEKAFLEVSGPDGSEMITLNTDDHPTEELFDGGIRVTLTDTFIGIGGTSSVKVAVQTDISYIKDGKEYIPGWIARLGISDGKLNWFALENKDELEGKEVKLFNTYVMDYKADIMKKKNPDDDRTYAAMEAWVVIDPLKPDYTTETLKPGDELEGWTIDEITATADPAQAAVVSKITTPITVLDTEVMEQGLDKVDSNLILIGGPVVNSVTAALAEKLEVPSDYDGWKEEYGTGADSGVVKYVAECGDINGYGVVLVAGTDREGTAAAAKALMEYLAGLS</sequence>
<dbReference type="InterPro" id="IPR022650">
    <property type="entry name" value="S_layer_central"/>
</dbReference>
<keyword evidence="4" id="KW-1185">Reference proteome</keyword>
<dbReference type="InterPro" id="IPR022651">
    <property type="entry name" value="S_layer_C"/>
</dbReference>
<protein>
    <submittedName>
        <fullName evidence="3">S-layer protein</fullName>
    </submittedName>
</protein>
<dbReference type="OrthoDB" id="92388at2157"/>
<dbReference type="NCBIfam" id="TIGR01564">
    <property type="entry name" value="S_layer_MJ"/>
    <property type="match status" value="1"/>
</dbReference>
<dbReference type="KEGG" id="tic:FH039_05105"/>
<name>A0A4Y5SJU6_9EURY</name>
<dbReference type="GeneID" id="40474539"/>
<proteinExistence type="predicted"/>
<evidence type="ECO:0000313" key="4">
    <source>
        <dbReference type="Proteomes" id="UP000306007"/>
    </source>
</evidence>
<organism evidence="3 4">
    <name type="scientific">Thermococcus indicus</name>
    <dbReference type="NCBI Taxonomy" id="2586643"/>
    <lineage>
        <taxon>Archaea</taxon>
        <taxon>Methanobacteriati</taxon>
        <taxon>Methanobacteriota</taxon>
        <taxon>Thermococci</taxon>
        <taxon>Thermococcales</taxon>
        <taxon>Thermococcaceae</taxon>
        <taxon>Thermococcus</taxon>
    </lineage>
</organism>
<evidence type="ECO:0000313" key="3">
    <source>
        <dbReference type="EMBL" id="QDA31106.1"/>
    </source>
</evidence>
<dbReference type="Pfam" id="PF05123">
    <property type="entry name" value="S_layer_N"/>
    <property type="match status" value="1"/>
</dbReference>
<dbReference type="AlphaFoldDB" id="A0A4Y5SJU6"/>
<dbReference type="EMBL" id="CP040846">
    <property type="protein sequence ID" value="QDA31106.1"/>
    <property type="molecule type" value="Genomic_DNA"/>
</dbReference>
<dbReference type="Proteomes" id="UP000306007">
    <property type="component" value="Chromosome"/>
</dbReference>
<accession>A0A4Y5SJU6</accession>
<gene>
    <name evidence="3" type="ORF">FH039_05105</name>
</gene>
<dbReference type="RefSeq" id="WP_139680456.1">
    <property type="nucleotide sequence ID" value="NZ_CP040846.1"/>
</dbReference>
<dbReference type="Pfam" id="PF05124">
    <property type="entry name" value="S_layer_C"/>
    <property type="match status" value="1"/>
</dbReference>
<feature type="domain" description="S-layer protein outer" evidence="2">
    <location>
        <begin position="29"/>
        <end position="600"/>
    </location>
</feature>
<evidence type="ECO:0000259" key="1">
    <source>
        <dbReference type="Pfam" id="PF05123"/>
    </source>
</evidence>
<feature type="domain" description="S-layer protein central" evidence="1">
    <location>
        <begin position="121"/>
        <end position="489"/>
    </location>
</feature>